<protein>
    <submittedName>
        <fullName evidence="1">Uncharacterized protein</fullName>
    </submittedName>
</protein>
<dbReference type="OrthoDB" id="1247579at2"/>
<proteinExistence type="predicted"/>
<organism evidence="1 2">
    <name type="scientific">Flavobacterium degerlachei</name>
    <dbReference type="NCBI Taxonomy" id="229203"/>
    <lineage>
        <taxon>Bacteria</taxon>
        <taxon>Pseudomonadati</taxon>
        <taxon>Bacteroidota</taxon>
        <taxon>Flavobacteriia</taxon>
        <taxon>Flavobacteriales</taxon>
        <taxon>Flavobacteriaceae</taxon>
        <taxon>Flavobacterium</taxon>
    </lineage>
</organism>
<dbReference type="RefSeq" id="WP_091433481.1">
    <property type="nucleotide sequence ID" value="NZ_FNMV01000011.1"/>
</dbReference>
<evidence type="ECO:0000313" key="2">
    <source>
        <dbReference type="Proteomes" id="UP000198569"/>
    </source>
</evidence>
<reference evidence="2" key="1">
    <citation type="submission" date="2016-10" db="EMBL/GenBank/DDBJ databases">
        <authorList>
            <person name="Varghese N."/>
            <person name="Submissions S."/>
        </authorList>
    </citation>
    <scope>NUCLEOTIDE SEQUENCE [LARGE SCALE GENOMIC DNA]</scope>
    <source>
        <strain evidence="2">DSM 15718</strain>
    </source>
</reference>
<sequence>MRKIVVVIILFIGLNAFGQDNVKVFFHRDIMTDKESIYTNESLLSLESKKVGFVVKPSFEIQNGVFAYNGIIVESVGIGICLEKDDLTVLFEDGTKITLKSWSKFNCKGISRFDLYGTDLMKLAKRIKAVRFQNGRSFEKLTILLEKEKDKTFFIDVKRAIDKQIYEVVDKM</sequence>
<dbReference type="STRING" id="229203.SAMN05444338_1112"/>
<accession>A0A1H3C6E5</accession>
<dbReference type="AlphaFoldDB" id="A0A1H3C6E5"/>
<dbReference type="EMBL" id="FNMV01000011">
    <property type="protein sequence ID" value="SDX49194.1"/>
    <property type="molecule type" value="Genomic_DNA"/>
</dbReference>
<dbReference type="Proteomes" id="UP000198569">
    <property type="component" value="Unassembled WGS sequence"/>
</dbReference>
<gene>
    <name evidence="1" type="ORF">SAMN05444338_1112</name>
</gene>
<keyword evidence="2" id="KW-1185">Reference proteome</keyword>
<name>A0A1H3C6E5_9FLAO</name>
<evidence type="ECO:0000313" key="1">
    <source>
        <dbReference type="EMBL" id="SDX49194.1"/>
    </source>
</evidence>